<evidence type="ECO:0000313" key="10">
    <source>
        <dbReference type="Proteomes" id="UP000515163"/>
    </source>
</evidence>
<dbReference type="InParanoid" id="A0A6P8I3Q7"/>
<dbReference type="Proteomes" id="UP000515163">
    <property type="component" value="Unplaced"/>
</dbReference>
<dbReference type="GO" id="GO:0031145">
    <property type="term" value="P:anaphase-promoting complex-dependent catabolic process"/>
    <property type="evidence" value="ECO:0007669"/>
    <property type="project" value="TreeGrafter"/>
</dbReference>
<dbReference type="RefSeq" id="XP_031562493.1">
    <property type="nucleotide sequence ID" value="XM_031706633.1"/>
</dbReference>
<sequence>MAHLRFESGIDECLKNLEAPITNGPQFRWQRKQEQQNKRFQSSGPFSPLPSNYGATTPSKVSRKTPLKSTRTQKTPKKTPKKPHDHSPMQQGDRFIPNRSATDCEWSHFQLVHGNNDQENILDAKEEESNIVDNQQKPNDQSKECSSKILHFKTGAPVNKEGYQNNLRVLYCQSRPTGPKAKSTRHIPQAPDRILDAPEMLDDYYLNLLDWSNDNLIGLALGGAVYIWNAVSGETRHLLQMEGEEYVSSVSWIKTGSILAVGTCNGQVQLWDVEGSKCVRSMSGHASRVGALSWNSYILSSGSRSGAIYHHDVRVADHHVGTLLNHTQEVCGLSWSLDGKLLASGGNDNVVNIWPMATGNIETNTAPLFSLNHHQAAVKALSWCPWQSNVLASGGGTADRHIRFWNAATGACLNSVDTKSQVCAILWSSEYKEIISGHGFSQNQLTIWKYPLMSRVAELTGHTSRVLHMAMSPDMQHVASVAADETLRIWKCFAHVQKQKKASRGVEESSNLMSSMKLR</sequence>
<dbReference type="InterPro" id="IPR056150">
    <property type="entry name" value="WD40_CDC20-Fz"/>
</dbReference>
<keyword evidence="6" id="KW-0131">Cell cycle</keyword>
<dbReference type="CDD" id="cd00200">
    <property type="entry name" value="WD40"/>
    <property type="match status" value="1"/>
</dbReference>
<evidence type="ECO:0000256" key="1">
    <source>
        <dbReference type="ARBA" id="ARBA00006445"/>
    </source>
</evidence>
<keyword evidence="10" id="KW-1185">Reference proteome</keyword>
<feature type="region of interest" description="Disordered" evidence="8">
    <location>
        <begin position="20"/>
        <end position="97"/>
    </location>
</feature>
<dbReference type="GeneID" id="116298245"/>
<evidence type="ECO:0000256" key="3">
    <source>
        <dbReference type="ARBA" id="ARBA00022618"/>
    </source>
</evidence>
<feature type="domain" description="CDC20/Fizzy WD40" evidence="9">
    <location>
        <begin position="195"/>
        <end position="490"/>
    </location>
</feature>
<feature type="compositionally biased region" description="Basic residues" evidence="8">
    <location>
        <begin position="74"/>
        <end position="84"/>
    </location>
</feature>
<accession>A0A6P8I3Q7</accession>
<dbReference type="InterPro" id="IPR033010">
    <property type="entry name" value="Cdc20/Fizzy"/>
</dbReference>
<organism evidence="10 11">
    <name type="scientific">Actinia tenebrosa</name>
    <name type="common">Australian red waratah sea anemone</name>
    <dbReference type="NCBI Taxonomy" id="6105"/>
    <lineage>
        <taxon>Eukaryota</taxon>
        <taxon>Metazoa</taxon>
        <taxon>Cnidaria</taxon>
        <taxon>Anthozoa</taxon>
        <taxon>Hexacorallia</taxon>
        <taxon>Actiniaria</taxon>
        <taxon>Actiniidae</taxon>
        <taxon>Actinia</taxon>
    </lineage>
</organism>
<proteinExistence type="inferred from homology"/>
<name>A0A6P8I3Q7_ACTTE</name>
<evidence type="ECO:0000256" key="7">
    <source>
        <dbReference type="PROSITE-ProRule" id="PRU00221"/>
    </source>
</evidence>
<evidence type="ECO:0000256" key="8">
    <source>
        <dbReference type="SAM" id="MobiDB-lite"/>
    </source>
</evidence>
<dbReference type="GO" id="GO:1990757">
    <property type="term" value="F:ubiquitin ligase activator activity"/>
    <property type="evidence" value="ECO:0007669"/>
    <property type="project" value="TreeGrafter"/>
</dbReference>
<dbReference type="KEGG" id="aten:116298245"/>
<dbReference type="SUPFAM" id="SSF50978">
    <property type="entry name" value="WD40 repeat-like"/>
    <property type="match status" value="1"/>
</dbReference>
<evidence type="ECO:0000313" key="11">
    <source>
        <dbReference type="RefSeq" id="XP_031562493.1"/>
    </source>
</evidence>
<dbReference type="OrthoDB" id="10263272at2759"/>
<dbReference type="GO" id="GO:0005680">
    <property type="term" value="C:anaphase-promoting complex"/>
    <property type="evidence" value="ECO:0007669"/>
    <property type="project" value="TreeGrafter"/>
</dbReference>
<feature type="compositionally biased region" description="Polar residues" evidence="8">
    <location>
        <begin position="38"/>
        <end position="60"/>
    </location>
</feature>
<dbReference type="AlphaFoldDB" id="A0A6P8I3Q7"/>
<dbReference type="PROSITE" id="PS50082">
    <property type="entry name" value="WD_REPEATS_2"/>
    <property type="match status" value="3"/>
</dbReference>
<dbReference type="GO" id="GO:0051301">
    <property type="term" value="P:cell division"/>
    <property type="evidence" value="ECO:0007669"/>
    <property type="project" value="UniProtKB-KW"/>
</dbReference>
<dbReference type="SMART" id="SM00320">
    <property type="entry name" value="WD40"/>
    <property type="match status" value="6"/>
</dbReference>
<evidence type="ECO:0000256" key="5">
    <source>
        <dbReference type="ARBA" id="ARBA00022776"/>
    </source>
</evidence>
<evidence type="ECO:0000256" key="6">
    <source>
        <dbReference type="ARBA" id="ARBA00023306"/>
    </source>
</evidence>
<protein>
    <submittedName>
        <fullName evidence="11">Cell division cycle protein 20 homolog</fullName>
    </submittedName>
</protein>
<gene>
    <name evidence="11" type="primary">LOC116298245</name>
</gene>
<comment type="similarity">
    <text evidence="1">Belongs to the WD repeat CDC20/Fizzy family.</text>
</comment>
<keyword evidence="4" id="KW-0677">Repeat</keyword>
<feature type="repeat" description="WD" evidence="7">
    <location>
        <begin position="459"/>
        <end position="491"/>
    </location>
</feature>
<dbReference type="InterPro" id="IPR001680">
    <property type="entry name" value="WD40_rpt"/>
</dbReference>
<keyword evidence="2 7" id="KW-0853">WD repeat</keyword>
<evidence type="ECO:0000259" key="9">
    <source>
        <dbReference type="Pfam" id="PF24807"/>
    </source>
</evidence>
<dbReference type="PANTHER" id="PTHR19918">
    <property type="entry name" value="CELL DIVISION CYCLE 20 CDC20 FIZZY -RELATED"/>
    <property type="match status" value="1"/>
</dbReference>
<dbReference type="PROSITE" id="PS50294">
    <property type="entry name" value="WD_REPEATS_REGION"/>
    <property type="match status" value="2"/>
</dbReference>
<feature type="repeat" description="WD" evidence="7">
    <location>
        <begin position="247"/>
        <end position="281"/>
    </location>
</feature>
<dbReference type="GO" id="GO:1905786">
    <property type="term" value="P:positive regulation of anaphase-promoting complex-dependent catabolic process"/>
    <property type="evidence" value="ECO:0007669"/>
    <property type="project" value="TreeGrafter"/>
</dbReference>
<evidence type="ECO:0000256" key="4">
    <source>
        <dbReference type="ARBA" id="ARBA00022737"/>
    </source>
</evidence>
<dbReference type="Pfam" id="PF24807">
    <property type="entry name" value="WD40_CDC20-Fz"/>
    <property type="match status" value="1"/>
</dbReference>
<dbReference type="InterPro" id="IPR036322">
    <property type="entry name" value="WD40_repeat_dom_sf"/>
</dbReference>
<dbReference type="Gene3D" id="2.130.10.10">
    <property type="entry name" value="YVTN repeat-like/Quinoprotein amine dehydrogenase"/>
    <property type="match status" value="1"/>
</dbReference>
<evidence type="ECO:0000256" key="2">
    <source>
        <dbReference type="ARBA" id="ARBA00022574"/>
    </source>
</evidence>
<dbReference type="GO" id="GO:0010997">
    <property type="term" value="F:anaphase-promoting complex binding"/>
    <property type="evidence" value="ECO:0007669"/>
    <property type="project" value="InterPro"/>
</dbReference>
<dbReference type="InterPro" id="IPR015943">
    <property type="entry name" value="WD40/YVTN_repeat-like_dom_sf"/>
</dbReference>
<dbReference type="PANTHER" id="PTHR19918:SF8">
    <property type="entry name" value="FI02843P"/>
    <property type="match status" value="1"/>
</dbReference>
<feature type="repeat" description="WD" evidence="7">
    <location>
        <begin position="323"/>
        <end position="364"/>
    </location>
</feature>
<keyword evidence="3 11" id="KW-0132">Cell division</keyword>
<reference evidence="11" key="1">
    <citation type="submission" date="2025-08" db="UniProtKB">
        <authorList>
            <consortium name="RefSeq"/>
        </authorList>
    </citation>
    <scope>IDENTIFICATION</scope>
    <source>
        <tissue evidence="11">Tentacle</tissue>
    </source>
</reference>
<keyword evidence="5" id="KW-0498">Mitosis</keyword>